<accession>A0A1M2V9U9</accession>
<organism evidence="1 2">
    <name type="scientific">Trametes pubescens</name>
    <name type="common">White-rot fungus</name>
    <dbReference type="NCBI Taxonomy" id="154538"/>
    <lineage>
        <taxon>Eukaryota</taxon>
        <taxon>Fungi</taxon>
        <taxon>Dikarya</taxon>
        <taxon>Basidiomycota</taxon>
        <taxon>Agaricomycotina</taxon>
        <taxon>Agaricomycetes</taxon>
        <taxon>Polyporales</taxon>
        <taxon>Polyporaceae</taxon>
        <taxon>Trametes</taxon>
    </lineage>
</organism>
<dbReference type="AlphaFoldDB" id="A0A1M2V9U9"/>
<dbReference type="OMA" id="SAHIRIC"/>
<proteinExistence type="predicted"/>
<protein>
    <submittedName>
        <fullName evidence="1">Uncharacterized protein</fullName>
    </submittedName>
</protein>
<evidence type="ECO:0000313" key="2">
    <source>
        <dbReference type="Proteomes" id="UP000184267"/>
    </source>
</evidence>
<gene>
    <name evidence="1" type="ORF">TRAPUB_4899</name>
</gene>
<dbReference type="Proteomes" id="UP000184267">
    <property type="component" value="Unassembled WGS sequence"/>
</dbReference>
<name>A0A1M2V9U9_TRAPU</name>
<dbReference type="EMBL" id="MNAD01001542">
    <property type="protein sequence ID" value="OJT04384.1"/>
    <property type="molecule type" value="Genomic_DNA"/>
</dbReference>
<keyword evidence="2" id="KW-1185">Reference proteome</keyword>
<reference evidence="1 2" key="1">
    <citation type="submission" date="2016-10" db="EMBL/GenBank/DDBJ databases">
        <title>Genome sequence of the basidiomycete white-rot fungus Trametes pubescens.</title>
        <authorList>
            <person name="Makela M.R."/>
            <person name="Granchi Z."/>
            <person name="Peng M."/>
            <person name="De Vries R.P."/>
            <person name="Grigoriev I."/>
            <person name="Riley R."/>
            <person name="Hilden K."/>
        </authorList>
    </citation>
    <scope>NUCLEOTIDE SEQUENCE [LARGE SCALE GENOMIC DNA]</scope>
    <source>
        <strain evidence="1 2">FBCC735</strain>
    </source>
</reference>
<comment type="caution">
    <text evidence="1">The sequence shown here is derived from an EMBL/GenBank/DDBJ whole genome shotgun (WGS) entry which is preliminary data.</text>
</comment>
<evidence type="ECO:0000313" key="1">
    <source>
        <dbReference type="EMBL" id="OJT04384.1"/>
    </source>
</evidence>
<dbReference type="STRING" id="154538.A0A1M2V9U9"/>
<dbReference type="OrthoDB" id="3067792at2759"/>
<sequence>MPYTLERSKTQSHKESTFTLRTLQCEKLSPEDRISLSVDRREINVRFCSPEPTDVALTHAPAPFLPTPGPSDLKVRLLPGPSLEKFPAGLTGFPYYLSPPSHITPLAGEVRLRQTHSPDRPFARGEDYCIPMGPRWRIPLLTIAAMECYEPLQHVLLREGLVSTEVMEHARALGLEYKLLRNISRIVHSFRQPFIVDLRTHEHTFYFLGHRGLHQSTFWNLCTPKGEQFRHHMQPFEGKLLCCFEPSKHPKYAGRRVVVMRVLRILSPVSYVEGYRGPRNMPPPSQGKLLRSYYNVGQMWRKEGTWGVWTEYVARRREMGVLFEHQDQGAARQEGLRRLGHVSPEPSVGLSDLQLPDAHALLRRLFE</sequence>